<feature type="compositionally biased region" description="Polar residues" evidence="1">
    <location>
        <begin position="17"/>
        <end position="28"/>
    </location>
</feature>
<sequence>MSQTKDNVHHIRERQVPINNESTNSSDDGGNGMNSLIKRVEKLEDNTGVIVKELTHLNARADDFASKGDLRELKAQITGDMKELRAQMTGDMRELKAQISGELKESRSATREDLAKGLHKQMIWLCSALFATAGVIIALVKDLF</sequence>
<feature type="transmembrane region" description="Helical" evidence="2">
    <location>
        <begin position="122"/>
        <end position="140"/>
    </location>
</feature>
<name>A0A8S5QL37_9CAUD</name>
<keyword evidence="2" id="KW-0472">Membrane</keyword>
<feature type="region of interest" description="Disordered" evidence="1">
    <location>
        <begin position="1"/>
        <end position="34"/>
    </location>
</feature>
<protein>
    <recommendedName>
        <fullName evidence="4">DUF1640 domain-containing protein</fullName>
    </recommendedName>
</protein>
<feature type="compositionally biased region" description="Basic and acidic residues" evidence="1">
    <location>
        <begin position="1"/>
        <end position="15"/>
    </location>
</feature>
<evidence type="ECO:0000256" key="2">
    <source>
        <dbReference type="SAM" id="Phobius"/>
    </source>
</evidence>
<evidence type="ECO:0000256" key="1">
    <source>
        <dbReference type="SAM" id="MobiDB-lite"/>
    </source>
</evidence>
<dbReference type="EMBL" id="BK015676">
    <property type="protein sequence ID" value="DAE19501.1"/>
    <property type="molecule type" value="Genomic_DNA"/>
</dbReference>
<evidence type="ECO:0008006" key="4">
    <source>
        <dbReference type="Google" id="ProtNLM"/>
    </source>
</evidence>
<proteinExistence type="predicted"/>
<reference evidence="3" key="1">
    <citation type="journal article" date="2021" name="Proc. Natl. Acad. Sci. U.S.A.">
        <title>A Catalog of Tens of Thousands of Viruses from Human Metagenomes Reveals Hidden Associations with Chronic Diseases.</title>
        <authorList>
            <person name="Tisza M.J."/>
            <person name="Buck C.B."/>
        </authorList>
    </citation>
    <scope>NUCLEOTIDE SEQUENCE</scope>
    <source>
        <strain evidence="3">Ctitt1</strain>
    </source>
</reference>
<evidence type="ECO:0000313" key="3">
    <source>
        <dbReference type="EMBL" id="DAE19501.1"/>
    </source>
</evidence>
<organism evidence="3">
    <name type="scientific">Myoviridae sp. ctitt1</name>
    <dbReference type="NCBI Taxonomy" id="2825157"/>
    <lineage>
        <taxon>Viruses</taxon>
        <taxon>Duplodnaviria</taxon>
        <taxon>Heunggongvirae</taxon>
        <taxon>Uroviricota</taxon>
        <taxon>Caudoviricetes</taxon>
    </lineage>
</organism>
<accession>A0A8S5QL37</accession>
<dbReference type="SUPFAM" id="SSF47162">
    <property type="entry name" value="Apolipoprotein"/>
    <property type="match status" value="1"/>
</dbReference>
<keyword evidence="2" id="KW-0812">Transmembrane</keyword>
<keyword evidence="2" id="KW-1133">Transmembrane helix</keyword>